<gene>
    <name evidence="3" type="ORF">POTOM_001010</name>
</gene>
<feature type="chain" id="PRO_5036452799" evidence="2">
    <location>
        <begin position="24"/>
        <end position="202"/>
    </location>
</feature>
<reference evidence="3" key="1">
    <citation type="journal article" date="2020" name="bioRxiv">
        <title>Hybrid origin of Populus tomentosa Carr. identified through genome sequencing and phylogenomic analysis.</title>
        <authorList>
            <person name="An X."/>
            <person name="Gao K."/>
            <person name="Chen Z."/>
            <person name="Li J."/>
            <person name="Yang X."/>
            <person name="Yang X."/>
            <person name="Zhou J."/>
            <person name="Guo T."/>
            <person name="Zhao T."/>
            <person name="Huang S."/>
            <person name="Miao D."/>
            <person name="Khan W.U."/>
            <person name="Rao P."/>
            <person name="Ye M."/>
            <person name="Lei B."/>
            <person name="Liao W."/>
            <person name="Wang J."/>
            <person name="Ji L."/>
            <person name="Li Y."/>
            <person name="Guo B."/>
            <person name="Mustafa N.S."/>
            <person name="Li S."/>
            <person name="Yun Q."/>
            <person name="Keller S.R."/>
            <person name="Mao J."/>
            <person name="Zhang R."/>
            <person name="Strauss S.H."/>
        </authorList>
    </citation>
    <scope>NUCLEOTIDE SEQUENCE</scope>
    <source>
        <strain evidence="3">GM15</strain>
        <tissue evidence="3">Leaf</tissue>
    </source>
</reference>
<dbReference type="PANTHER" id="PTHR34961">
    <property type="entry name" value="TRANSMEMBRANE PROTEIN"/>
    <property type="match status" value="1"/>
</dbReference>
<evidence type="ECO:0000313" key="4">
    <source>
        <dbReference type="Proteomes" id="UP000886885"/>
    </source>
</evidence>
<accession>A0A8X8DH63</accession>
<proteinExistence type="predicted"/>
<evidence type="ECO:0000313" key="3">
    <source>
        <dbReference type="EMBL" id="KAG6791876.1"/>
    </source>
</evidence>
<name>A0A8X8DH63_POPTO</name>
<feature type="signal peptide" evidence="2">
    <location>
        <begin position="1"/>
        <end position="23"/>
    </location>
</feature>
<evidence type="ECO:0000256" key="2">
    <source>
        <dbReference type="SAM" id="SignalP"/>
    </source>
</evidence>
<dbReference type="PANTHER" id="PTHR34961:SF5">
    <property type="entry name" value="TRANSMEMBRANE PROTEIN"/>
    <property type="match status" value="1"/>
</dbReference>
<keyword evidence="2" id="KW-0732">Signal</keyword>
<comment type="caution">
    <text evidence="3">The sequence shown here is derived from an EMBL/GenBank/DDBJ whole genome shotgun (WGS) entry which is preliminary data.</text>
</comment>
<dbReference type="InterPro" id="IPR053313">
    <property type="entry name" value="RGF"/>
</dbReference>
<keyword evidence="4" id="KW-1185">Reference proteome</keyword>
<feature type="region of interest" description="Disordered" evidence="1">
    <location>
        <begin position="49"/>
        <end position="91"/>
    </location>
</feature>
<dbReference type="EMBL" id="JAAWWB010000001">
    <property type="protein sequence ID" value="KAG6791876.1"/>
    <property type="molecule type" value="Genomic_DNA"/>
</dbReference>
<protein>
    <submittedName>
        <fullName evidence="3">Uncharacterized protein</fullName>
    </submittedName>
</protein>
<dbReference type="AlphaFoldDB" id="A0A8X8DH63"/>
<sequence length="202" mass="22104">MHSFKSSLFIFLLALSMHAVCNARNIGVVNEGFHAKVLFSAKVGEKVEHSTDTVHGSNDREGISEKSSAPGAAIMTRESKDSKAITKSSGHDQNPIKPLFQFLSLISSIDYVFKHYFLTGMEHAGIQILKSLNALVVSHKATNIEGYPTRRALSVAGFGSNNVKKAMESGENEVQEDAEVIDYESPHRTPPIHNRKTLVIAV</sequence>
<dbReference type="Proteomes" id="UP000886885">
    <property type="component" value="Chromosome 1A"/>
</dbReference>
<organism evidence="3 4">
    <name type="scientific">Populus tomentosa</name>
    <name type="common">Chinese white poplar</name>
    <dbReference type="NCBI Taxonomy" id="118781"/>
    <lineage>
        <taxon>Eukaryota</taxon>
        <taxon>Viridiplantae</taxon>
        <taxon>Streptophyta</taxon>
        <taxon>Embryophyta</taxon>
        <taxon>Tracheophyta</taxon>
        <taxon>Spermatophyta</taxon>
        <taxon>Magnoliopsida</taxon>
        <taxon>eudicotyledons</taxon>
        <taxon>Gunneridae</taxon>
        <taxon>Pentapetalae</taxon>
        <taxon>rosids</taxon>
        <taxon>fabids</taxon>
        <taxon>Malpighiales</taxon>
        <taxon>Salicaceae</taxon>
        <taxon>Saliceae</taxon>
        <taxon>Populus</taxon>
    </lineage>
</organism>
<dbReference type="OrthoDB" id="841871at2759"/>
<evidence type="ECO:0000256" key="1">
    <source>
        <dbReference type="SAM" id="MobiDB-lite"/>
    </source>
</evidence>
<feature type="compositionally biased region" description="Basic and acidic residues" evidence="1">
    <location>
        <begin position="49"/>
        <end position="64"/>
    </location>
</feature>